<protein>
    <recommendedName>
        <fullName evidence="11">Dynein axonemal assembly factor 1 homolog</fullName>
    </recommendedName>
    <alternativeName>
        <fullName evidence="13">Dynein regulatory complex subunit 3</fullName>
    </alternativeName>
</protein>
<dbReference type="InterPro" id="IPR032675">
    <property type="entry name" value="LRR_dom_sf"/>
</dbReference>
<gene>
    <name evidence="14" type="ORF">WN48_03523</name>
</gene>
<name>A0A310SAA5_9HYME</name>
<accession>A0A310SAA5</accession>
<dbReference type="PANTHER" id="PTHR45973:SF12">
    <property type="entry name" value="DYNEIN REGULATORY COMPLEX SUBUNIT 3"/>
    <property type="match status" value="1"/>
</dbReference>
<dbReference type="Gene3D" id="3.80.10.10">
    <property type="entry name" value="Ribonuclease Inhibitor"/>
    <property type="match status" value="1"/>
</dbReference>
<evidence type="ECO:0000256" key="12">
    <source>
        <dbReference type="ARBA" id="ARBA00038378"/>
    </source>
</evidence>
<comment type="similarity">
    <text evidence="12">Belongs to the DRC3 family.</text>
</comment>
<keyword evidence="10" id="KW-0966">Cell projection</keyword>
<comment type="function">
    <text evidence="1">Cilium-specific protein required for cilia structures.</text>
</comment>
<evidence type="ECO:0000256" key="3">
    <source>
        <dbReference type="ARBA" id="ARBA00022490"/>
    </source>
</evidence>
<organism evidence="14 15">
    <name type="scientific">Eufriesea mexicana</name>
    <dbReference type="NCBI Taxonomy" id="516756"/>
    <lineage>
        <taxon>Eukaryota</taxon>
        <taxon>Metazoa</taxon>
        <taxon>Ecdysozoa</taxon>
        <taxon>Arthropoda</taxon>
        <taxon>Hexapoda</taxon>
        <taxon>Insecta</taxon>
        <taxon>Pterygota</taxon>
        <taxon>Neoptera</taxon>
        <taxon>Endopterygota</taxon>
        <taxon>Hymenoptera</taxon>
        <taxon>Apocrita</taxon>
        <taxon>Aculeata</taxon>
        <taxon>Apoidea</taxon>
        <taxon>Anthophila</taxon>
        <taxon>Apidae</taxon>
        <taxon>Eufriesea</taxon>
    </lineage>
</organism>
<reference evidence="14 15" key="1">
    <citation type="submission" date="2015-07" db="EMBL/GenBank/DDBJ databases">
        <title>The genome of Eufriesea mexicana.</title>
        <authorList>
            <person name="Pan H."/>
            <person name="Kapheim K."/>
        </authorList>
    </citation>
    <scope>NUCLEOTIDE SEQUENCE [LARGE SCALE GENOMIC DNA]</scope>
    <source>
        <strain evidence="14">0111107269</strain>
        <tissue evidence="14">Whole body</tissue>
    </source>
</reference>
<comment type="subcellular location">
    <subcellularLocation>
        <location evidence="2">Cytoplasm</location>
        <location evidence="2">Cytoskeleton</location>
        <location evidence="2">Flagellum axoneme</location>
    </subcellularLocation>
</comment>
<evidence type="ECO:0000256" key="5">
    <source>
        <dbReference type="ARBA" id="ARBA00022737"/>
    </source>
</evidence>
<dbReference type="Proteomes" id="UP000250275">
    <property type="component" value="Unassembled WGS sequence"/>
</dbReference>
<evidence type="ECO:0000256" key="2">
    <source>
        <dbReference type="ARBA" id="ARBA00004611"/>
    </source>
</evidence>
<keyword evidence="9" id="KW-0206">Cytoskeleton</keyword>
<dbReference type="InterPro" id="IPR001611">
    <property type="entry name" value="Leu-rich_rpt"/>
</dbReference>
<dbReference type="GO" id="GO:0005929">
    <property type="term" value="C:cilium"/>
    <property type="evidence" value="ECO:0007669"/>
    <property type="project" value="TreeGrafter"/>
</dbReference>
<evidence type="ECO:0000256" key="10">
    <source>
        <dbReference type="ARBA" id="ARBA00023273"/>
    </source>
</evidence>
<evidence type="ECO:0000256" key="11">
    <source>
        <dbReference type="ARBA" id="ARBA00024433"/>
    </source>
</evidence>
<keyword evidence="8" id="KW-0969">Cilium</keyword>
<dbReference type="AlphaFoldDB" id="A0A310SAA5"/>
<dbReference type="OrthoDB" id="27917at2759"/>
<dbReference type="InterPro" id="IPR050576">
    <property type="entry name" value="Cilia_flagella_integrity"/>
</dbReference>
<dbReference type="EMBL" id="KQ779356">
    <property type="protein sequence ID" value="OAD51971.1"/>
    <property type="molecule type" value="Genomic_DNA"/>
</dbReference>
<evidence type="ECO:0000313" key="15">
    <source>
        <dbReference type="Proteomes" id="UP000250275"/>
    </source>
</evidence>
<proteinExistence type="inferred from homology"/>
<dbReference type="PROSITE" id="PS51450">
    <property type="entry name" value="LRR"/>
    <property type="match status" value="3"/>
</dbReference>
<evidence type="ECO:0000256" key="6">
    <source>
        <dbReference type="ARBA" id="ARBA00022846"/>
    </source>
</evidence>
<dbReference type="SUPFAM" id="SSF52075">
    <property type="entry name" value="Outer arm dynein light chain 1"/>
    <property type="match status" value="1"/>
</dbReference>
<dbReference type="PANTHER" id="PTHR45973">
    <property type="entry name" value="PROTEIN PHOSPHATASE 1 REGULATORY SUBUNIT SDS22-RELATED"/>
    <property type="match status" value="1"/>
</dbReference>
<keyword evidence="15" id="KW-1185">Reference proteome</keyword>
<evidence type="ECO:0000256" key="4">
    <source>
        <dbReference type="ARBA" id="ARBA00022614"/>
    </source>
</evidence>
<evidence type="ECO:0000256" key="8">
    <source>
        <dbReference type="ARBA" id="ARBA00023069"/>
    </source>
</evidence>
<evidence type="ECO:0000256" key="7">
    <source>
        <dbReference type="ARBA" id="ARBA00023054"/>
    </source>
</evidence>
<keyword evidence="5" id="KW-0677">Repeat</keyword>
<keyword evidence="6" id="KW-0282">Flagellum</keyword>
<dbReference type="SMART" id="SM00365">
    <property type="entry name" value="LRR_SD22"/>
    <property type="match status" value="4"/>
</dbReference>
<keyword evidence="4" id="KW-0433">Leucine-rich repeat</keyword>
<evidence type="ECO:0000313" key="14">
    <source>
        <dbReference type="EMBL" id="OAD51971.1"/>
    </source>
</evidence>
<keyword evidence="7" id="KW-0175">Coiled coil</keyword>
<evidence type="ECO:0000256" key="13">
    <source>
        <dbReference type="ARBA" id="ARBA00040950"/>
    </source>
</evidence>
<keyword evidence="3" id="KW-0963">Cytoplasm</keyword>
<evidence type="ECO:0000256" key="9">
    <source>
        <dbReference type="ARBA" id="ARBA00023212"/>
    </source>
</evidence>
<sequence>MVQDDVPTILQEFIQPRVINQDMLLNLVTEQGPKEIAGKLFYEDGIELNETKEIRIEFLNILKIDYLWVMPNLTKLKISNNIIEKIENLDVLVHLKELDLSFNHIKIIENLNNLTKLEILLLFNNEISEVESINNLYNLTIFSIGNNIITSWKHVLYLRKFKKLHSLNMSGNPCTKEEGYLDYVFAFIPQLIYYEYKMIPKEQRKDALEKH</sequence>
<dbReference type="Pfam" id="PF14580">
    <property type="entry name" value="LRR_9"/>
    <property type="match status" value="1"/>
</dbReference>
<evidence type="ECO:0000256" key="1">
    <source>
        <dbReference type="ARBA" id="ARBA00003843"/>
    </source>
</evidence>